<evidence type="ECO:0000259" key="1">
    <source>
        <dbReference type="PROSITE" id="PS51725"/>
    </source>
</evidence>
<reference evidence="3" key="1">
    <citation type="journal article" date="2019" name="Int. J. Syst. Evol. Microbiol.">
        <title>The Global Catalogue of Microorganisms (GCM) 10K type strain sequencing project: providing services to taxonomists for standard genome sequencing and annotation.</title>
        <authorList>
            <consortium name="The Broad Institute Genomics Platform"/>
            <consortium name="The Broad Institute Genome Sequencing Center for Infectious Disease"/>
            <person name="Wu L."/>
            <person name="Ma J."/>
        </authorList>
    </citation>
    <scope>NUCLEOTIDE SEQUENCE [LARGE SCALE GENOMIC DNA]</scope>
    <source>
        <strain evidence="3">CCUG 64793</strain>
    </source>
</reference>
<dbReference type="PROSITE" id="PS51725">
    <property type="entry name" value="ABM"/>
    <property type="match status" value="1"/>
</dbReference>
<protein>
    <submittedName>
        <fullName evidence="2">Quinol monooxygenase</fullName>
        <ecNumber evidence="2">1.-.-.-</ecNumber>
    </submittedName>
</protein>
<keyword evidence="2" id="KW-0503">Monooxygenase</keyword>
<gene>
    <name evidence="2" type="ORF">ACFQ3Q_10770</name>
</gene>
<evidence type="ECO:0000313" key="3">
    <source>
        <dbReference type="Proteomes" id="UP001597131"/>
    </source>
</evidence>
<dbReference type="EMBL" id="JBHTLI010000002">
    <property type="protein sequence ID" value="MFD1096232.1"/>
    <property type="molecule type" value="Genomic_DNA"/>
</dbReference>
<sequence>MLVRIVKMGFKPDKIEEFLSDFEKKKEMIRGFEGCEFLELYRDKDNTNRFFTYSYWQDEKALERYRHSELFKGVWAKTKVLFNEKPEAWSVDKVYSSDSK</sequence>
<comment type="caution">
    <text evidence="2">The sequence shown here is derived from an EMBL/GenBank/DDBJ whole genome shotgun (WGS) entry which is preliminary data.</text>
</comment>
<dbReference type="Proteomes" id="UP001597131">
    <property type="component" value="Unassembled WGS sequence"/>
</dbReference>
<keyword evidence="2" id="KW-0560">Oxidoreductase</keyword>
<dbReference type="Gene3D" id="3.30.70.100">
    <property type="match status" value="1"/>
</dbReference>
<dbReference type="EC" id="1.-.-.-" evidence="2"/>
<dbReference type="InterPro" id="IPR011008">
    <property type="entry name" value="Dimeric_a/b-barrel"/>
</dbReference>
<accession>A0ABW3NTN7</accession>
<keyword evidence="3" id="KW-1185">Reference proteome</keyword>
<organism evidence="2 3">
    <name type="scientific">Salegentibacter chungangensis</name>
    <dbReference type="NCBI Taxonomy" id="1335724"/>
    <lineage>
        <taxon>Bacteria</taxon>
        <taxon>Pseudomonadati</taxon>
        <taxon>Bacteroidota</taxon>
        <taxon>Flavobacteriia</taxon>
        <taxon>Flavobacteriales</taxon>
        <taxon>Flavobacteriaceae</taxon>
        <taxon>Salegentibacter</taxon>
    </lineage>
</organism>
<evidence type="ECO:0000313" key="2">
    <source>
        <dbReference type="EMBL" id="MFD1096232.1"/>
    </source>
</evidence>
<dbReference type="InterPro" id="IPR007138">
    <property type="entry name" value="ABM_dom"/>
</dbReference>
<dbReference type="RefSeq" id="WP_380745665.1">
    <property type="nucleotide sequence ID" value="NZ_JBHTLI010000002.1"/>
</dbReference>
<dbReference type="GO" id="GO:0004497">
    <property type="term" value="F:monooxygenase activity"/>
    <property type="evidence" value="ECO:0007669"/>
    <property type="project" value="UniProtKB-KW"/>
</dbReference>
<name>A0ABW3NTN7_9FLAO</name>
<proteinExistence type="predicted"/>
<dbReference type="Pfam" id="PF03992">
    <property type="entry name" value="ABM"/>
    <property type="match status" value="1"/>
</dbReference>
<feature type="domain" description="ABM" evidence="1">
    <location>
        <begin position="2"/>
        <end position="91"/>
    </location>
</feature>
<dbReference type="SUPFAM" id="SSF54909">
    <property type="entry name" value="Dimeric alpha+beta barrel"/>
    <property type="match status" value="1"/>
</dbReference>